<keyword evidence="3" id="KW-0325">Glycoprotein</keyword>
<reference evidence="6 7" key="1">
    <citation type="submission" date="2021-06" db="EMBL/GenBank/DDBJ databases">
        <authorList>
            <person name="Palmer J.M."/>
        </authorList>
    </citation>
    <scope>NUCLEOTIDE SEQUENCE [LARGE SCALE GENOMIC DNA]</scope>
    <source>
        <strain evidence="6 7">AS_MEX2019</strain>
        <tissue evidence="6">Muscle</tissue>
    </source>
</reference>
<gene>
    <name evidence="6" type="ORF">AMECASPLE_017612</name>
</gene>
<dbReference type="InterPro" id="IPR003598">
    <property type="entry name" value="Ig_sub2"/>
</dbReference>
<comment type="caution">
    <text evidence="6">The sequence shown here is derived from an EMBL/GenBank/DDBJ whole genome shotgun (WGS) entry which is preliminary data.</text>
</comment>
<dbReference type="InterPro" id="IPR003599">
    <property type="entry name" value="Ig_sub"/>
</dbReference>
<dbReference type="InterPro" id="IPR007110">
    <property type="entry name" value="Ig-like_dom"/>
</dbReference>
<keyword evidence="7" id="KW-1185">Reference proteome</keyword>
<dbReference type="SUPFAM" id="SSF48726">
    <property type="entry name" value="Immunoglobulin"/>
    <property type="match status" value="3"/>
</dbReference>
<dbReference type="InterPro" id="IPR036179">
    <property type="entry name" value="Ig-like_dom_sf"/>
</dbReference>
<dbReference type="SMART" id="SM00409">
    <property type="entry name" value="IG"/>
    <property type="match status" value="2"/>
</dbReference>
<dbReference type="Proteomes" id="UP001469553">
    <property type="component" value="Unassembled WGS sequence"/>
</dbReference>
<dbReference type="InterPro" id="IPR013783">
    <property type="entry name" value="Ig-like_fold"/>
</dbReference>
<dbReference type="PANTHER" id="PTHR44337">
    <property type="entry name" value="CARCINOEMBRYONIC ANTIGEN-RELATED CELL ADHESION MOLECULE 8"/>
    <property type="match status" value="1"/>
</dbReference>
<keyword evidence="1" id="KW-0732">Signal</keyword>
<dbReference type="CDD" id="cd00096">
    <property type="entry name" value="Ig"/>
    <property type="match status" value="1"/>
</dbReference>
<dbReference type="PROSITE" id="PS50835">
    <property type="entry name" value="IG_LIKE"/>
    <property type="match status" value="1"/>
</dbReference>
<dbReference type="Gene3D" id="2.60.40.10">
    <property type="entry name" value="Immunoglobulins"/>
    <property type="match status" value="3"/>
</dbReference>
<keyword evidence="2" id="KW-1015">Disulfide bond</keyword>
<evidence type="ECO:0000256" key="4">
    <source>
        <dbReference type="ARBA" id="ARBA00023319"/>
    </source>
</evidence>
<evidence type="ECO:0000256" key="3">
    <source>
        <dbReference type="ARBA" id="ARBA00023180"/>
    </source>
</evidence>
<dbReference type="PANTHER" id="PTHR44337:SF10">
    <property type="entry name" value="CARCINOEMBRYONIC ANTIGEN-RELATED CELL ADHESION MOLECULE 18"/>
    <property type="match status" value="1"/>
</dbReference>
<accession>A0ABV0ZC79</accession>
<feature type="domain" description="Ig-like" evidence="5">
    <location>
        <begin position="59"/>
        <end position="143"/>
    </location>
</feature>
<dbReference type="EMBL" id="JAHRIP010057758">
    <property type="protein sequence ID" value="MEQ2303502.1"/>
    <property type="molecule type" value="Genomic_DNA"/>
</dbReference>
<dbReference type="InterPro" id="IPR052598">
    <property type="entry name" value="IgSF_CEA-related"/>
</dbReference>
<evidence type="ECO:0000313" key="7">
    <source>
        <dbReference type="Proteomes" id="UP001469553"/>
    </source>
</evidence>
<dbReference type="Pfam" id="PF13927">
    <property type="entry name" value="Ig_3"/>
    <property type="match status" value="1"/>
</dbReference>
<evidence type="ECO:0000313" key="6">
    <source>
        <dbReference type="EMBL" id="MEQ2303502.1"/>
    </source>
</evidence>
<keyword evidence="4" id="KW-0393">Immunoglobulin domain</keyword>
<evidence type="ECO:0000256" key="2">
    <source>
        <dbReference type="ARBA" id="ARBA00023157"/>
    </source>
</evidence>
<protein>
    <recommendedName>
        <fullName evidence="5">Ig-like domain-containing protein</fullName>
    </recommendedName>
</protein>
<evidence type="ECO:0000256" key="1">
    <source>
        <dbReference type="ARBA" id="ARBA00022729"/>
    </source>
</evidence>
<dbReference type="SMART" id="SM00408">
    <property type="entry name" value="IGc2"/>
    <property type="match status" value="1"/>
</dbReference>
<organism evidence="6 7">
    <name type="scientific">Ameca splendens</name>
    <dbReference type="NCBI Taxonomy" id="208324"/>
    <lineage>
        <taxon>Eukaryota</taxon>
        <taxon>Metazoa</taxon>
        <taxon>Chordata</taxon>
        <taxon>Craniata</taxon>
        <taxon>Vertebrata</taxon>
        <taxon>Euteleostomi</taxon>
        <taxon>Actinopterygii</taxon>
        <taxon>Neopterygii</taxon>
        <taxon>Teleostei</taxon>
        <taxon>Neoteleostei</taxon>
        <taxon>Acanthomorphata</taxon>
        <taxon>Ovalentaria</taxon>
        <taxon>Atherinomorphae</taxon>
        <taxon>Cyprinodontiformes</taxon>
        <taxon>Goodeidae</taxon>
        <taxon>Ameca</taxon>
    </lineage>
</organism>
<proteinExistence type="predicted"/>
<sequence length="211" mass="22844">MNSSSEVTAGERVQITDGGSTLTILNVTRYDQGPYICHVFSPVSDGRSDPVILFISYGPENIQLKVSPSKEYYEEGSDITLICSAESKPSAEFIWFLNGDQLPHTGPQLRLVNIQPSQSGSYICQASNTKTLRYQTSHPSTVSLLARISSLKVNSNPTDLVEFSSSVSLFCSASGFSPSFSWKSNSSEVTGSDRLQITDGGATLTIVKVTR</sequence>
<name>A0ABV0ZC79_9TELE</name>
<evidence type="ECO:0000259" key="5">
    <source>
        <dbReference type="PROSITE" id="PS50835"/>
    </source>
</evidence>